<reference evidence="3 4" key="1">
    <citation type="journal article" date="2019" name="Nat. Ecol. Evol.">
        <title>Megaphylogeny resolves global patterns of mushroom evolution.</title>
        <authorList>
            <person name="Varga T."/>
            <person name="Krizsan K."/>
            <person name="Foldi C."/>
            <person name="Dima B."/>
            <person name="Sanchez-Garcia M."/>
            <person name="Sanchez-Ramirez S."/>
            <person name="Szollosi G.J."/>
            <person name="Szarkandi J.G."/>
            <person name="Papp V."/>
            <person name="Albert L."/>
            <person name="Andreopoulos W."/>
            <person name="Angelini C."/>
            <person name="Antonin V."/>
            <person name="Barry K.W."/>
            <person name="Bougher N.L."/>
            <person name="Buchanan P."/>
            <person name="Buyck B."/>
            <person name="Bense V."/>
            <person name="Catcheside P."/>
            <person name="Chovatia M."/>
            <person name="Cooper J."/>
            <person name="Damon W."/>
            <person name="Desjardin D."/>
            <person name="Finy P."/>
            <person name="Geml J."/>
            <person name="Haridas S."/>
            <person name="Hughes K."/>
            <person name="Justo A."/>
            <person name="Karasinski D."/>
            <person name="Kautmanova I."/>
            <person name="Kiss B."/>
            <person name="Kocsube S."/>
            <person name="Kotiranta H."/>
            <person name="LaButti K.M."/>
            <person name="Lechner B.E."/>
            <person name="Liimatainen K."/>
            <person name="Lipzen A."/>
            <person name="Lukacs Z."/>
            <person name="Mihaltcheva S."/>
            <person name="Morgado L.N."/>
            <person name="Niskanen T."/>
            <person name="Noordeloos M.E."/>
            <person name="Ohm R.A."/>
            <person name="Ortiz-Santana B."/>
            <person name="Ovrebo C."/>
            <person name="Racz N."/>
            <person name="Riley R."/>
            <person name="Savchenko A."/>
            <person name="Shiryaev A."/>
            <person name="Soop K."/>
            <person name="Spirin V."/>
            <person name="Szebenyi C."/>
            <person name="Tomsovsky M."/>
            <person name="Tulloss R.E."/>
            <person name="Uehling J."/>
            <person name="Grigoriev I.V."/>
            <person name="Vagvolgyi C."/>
            <person name="Papp T."/>
            <person name="Martin F.M."/>
            <person name="Miettinen O."/>
            <person name="Hibbett D.S."/>
            <person name="Nagy L.G."/>
        </authorList>
    </citation>
    <scope>NUCLEOTIDE SEQUENCE [LARGE SCALE GENOMIC DNA]</scope>
    <source>
        <strain evidence="3 4">HHB13444</strain>
    </source>
</reference>
<evidence type="ECO:0000259" key="2">
    <source>
        <dbReference type="Pfam" id="PF01693"/>
    </source>
</evidence>
<evidence type="ECO:0000256" key="1">
    <source>
        <dbReference type="SAM" id="MobiDB-lite"/>
    </source>
</evidence>
<feature type="compositionally biased region" description="Polar residues" evidence="1">
    <location>
        <begin position="451"/>
        <end position="472"/>
    </location>
</feature>
<name>A0A5C3P4N7_9APHY</name>
<dbReference type="EMBL" id="ML211351">
    <property type="protein sequence ID" value="TFK83969.1"/>
    <property type="molecule type" value="Genomic_DNA"/>
</dbReference>
<feature type="compositionally biased region" description="Polar residues" evidence="1">
    <location>
        <begin position="622"/>
        <end position="637"/>
    </location>
</feature>
<feature type="region of interest" description="Disordered" evidence="1">
    <location>
        <begin position="618"/>
        <end position="643"/>
    </location>
</feature>
<accession>A0A5C3P4N7</accession>
<keyword evidence="4" id="KW-1185">Reference proteome</keyword>
<dbReference type="Pfam" id="PF01693">
    <property type="entry name" value="Cauli_VI"/>
    <property type="match status" value="1"/>
</dbReference>
<dbReference type="SUPFAM" id="SSF55658">
    <property type="entry name" value="L9 N-domain-like"/>
    <property type="match status" value="1"/>
</dbReference>
<feature type="compositionally biased region" description="Low complexity" evidence="1">
    <location>
        <begin position="393"/>
        <end position="404"/>
    </location>
</feature>
<organism evidence="3 4">
    <name type="scientific">Polyporus arcularius HHB13444</name>
    <dbReference type="NCBI Taxonomy" id="1314778"/>
    <lineage>
        <taxon>Eukaryota</taxon>
        <taxon>Fungi</taxon>
        <taxon>Dikarya</taxon>
        <taxon>Basidiomycota</taxon>
        <taxon>Agaricomycotina</taxon>
        <taxon>Agaricomycetes</taxon>
        <taxon>Polyporales</taxon>
        <taxon>Polyporaceae</taxon>
        <taxon>Polyporus</taxon>
    </lineage>
</organism>
<sequence>MPKHQAYVVTVGTEIGVFTRWLDVQHRTDGISGAAQQGFRDWDEAKEYFDDALARGETRVVTRAPQPERRAREQPAAEMKAPKQRQRPAQQKQPTRSEQRPRTGGGSSIARGGSWSPASGSAKRDAEIKAAVEEVNREKQRSASAREWRAEALQRAASGAAPSGTRAITAPPRLPTAVSPHPVSASASAAASASRQRQQVLSARASVPPAAPAREADPPKSSASFSTTSSPPTAVTQTKNIFSSDGGNQSPGPYAQSLSYASSPGNWSAGLRSPPLASSDCQSHLSEPSTLRTQYFPSDFLARQAKVRSPQRTARSPEMMSSPLARNPPAVSNGGRPPSPAMSDSEYATAPNTPEVQSVDLPAEHSPTVRGRTSAEAMPPPPLPPPPRDTTRISEGTSESTTSPSKRRKSRLVGRSMSEAQVQTEHTIQRRRQDHAAVQTNPPKKRYMEGQAQTSPVSSPRTSSLRATSSEGNVFGHSPASTTRPVCMCVRPRHICRFCGGEERIQSSASHSPAPSPESSVRPPPESTTPSASPVSVSSKSRASLVTPVPSTPSSPSSERQSLRSPVGGHTPILGPSETQMFMRPITNSIQSTMDAMNFAEPARGAGAVVHDMRFDPRSPIQRGTTIPAGTSGSGTRPSPAMLPLNSLLFG</sequence>
<feature type="compositionally biased region" description="Pro residues" evidence="1">
    <location>
        <begin position="378"/>
        <end position="388"/>
    </location>
</feature>
<feature type="compositionally biased region" description="Low complexity" evidence="1">
    <location>
        <begin position="528"/>
        <end position="566"/>
    </location>
</feature>
<evidence type="ECO:0000313" key="4">
    <source>
        <dbReference type="Proteomes" id="UP000308197"/>
    </source>
</evidence>
<dbReference type="InterPro" id="IPR011320">
    <property type="entry name" value="RNase_H1_N"/>
</dbReference>
<feature type="compositionally biased region" description="Low complexity" evidence="1">
    <location>
        <begin position="175"/>
        <end position="208"/>
    </location>
</feature>
<feature type="compositionally biased region" description="Polar residues" evidence="1">
    <location>
        <begin position="279"/>
        <end position="296"/>
    </location>
</feature>
<gene>
    <name evidence="3" type="ORF">K466DRAFT_589317</name>
</gene>
<dbReference type="InterPro" id="IPR037056">
    <property type="entry name" value="RNase_H1_N_sf"/>
</dbReference>
<feature type="compositionally biased region" description="Polar residues" evidence="1">
    <location>
        <begin position="237"/>
        <end position="266"/>
    </location>
</feature>
<feature type="region of interest" description="Disordered" evidence="1">
    <location>
        <begin position="58"/>
        <end position="484"/>
    </location>
</feature>
<feature type="compositionally biased region" description="Low complexity" evidence="1">
    <location>
        <begin position="507"/>
        <end position="521"/>
    </location>
</feature>
<feature type="compositionally biased region" description="Basic and acidic residues" evidence="1">
    <location>
        <begin position="122"/>
        <end position="152"/>
    </location>
</feature>
<feature type="region of interest" description="Disordered" evidence="1">
    <location>
        <begin position="506"/>
        <end position="579"/>
    </location>
</feature>
<feature type="domain" description="Ribonuclease H1 N-terminal" evidence="2">
    <location>
        <begin position="6"/>
        <end position="48"/>
    </location>
</feature>
<dbReference type="AlphaFoldDB" id="A0A5C3P4N7"/>
<feature type="compositionally biased region" description="Low complexity" evidence="1">
    <location>
        <begin position="219"/>
        <end position="236"/>
    </location>
</feature>
<protein>
    <recommendedName>
        <fullName evidence="2">Ribonuclease H1 N-terminal domain-containing protein</fullName>
    </recommendedName>
</protein>
<dbReference type="Proteomes" id="UP000308197">
    <property type="component" value="Unassembled WGS sequence"/>
</dbReference>
<dbReference type="STRING" id="1314778.A0A5C3P4N7"/>
<evidence type="ECO:0000313" key="3">
    <source>
        <dbReference type="EMBL" id="TFK83969.1"/>
    </source>
</evidence>
<dbReference type="Gene3D" id="3.40.970.10">
    <property type="entry name" value="Ribonuclease H1, N-terminal domain"/>
    <property type="match status" value="1"/>
</dbReference>
<dbReference type="InParanoid" id="A0A5C3P4N7"/>
<dbReference type="InterPro" id="IPR009027">
    <property type="entry name" value="Ribosomal_bL9/RNase_H1_N"/>
</dbReference>
<proteinExistence type="predicted"/>
<feature type="compositionally biased region" description="Basic and acidic residues" evidence="1">
    <location>
        <begin position="58"/>
        <end position="75"/>
    </location>
</feature>